<protein>
    <submittedName>
        <fullName evidence="2">Uncharacterized protein</fullName>
    </submittedName>
</protein>
<dbReference type="EMBL" id="SRLO01001835">
    <property type="protein sequence ID" value="TNN35072.1"/>
    <property type="molecule type" value="Genomic_DNA"/>
</dbReference>
<evidence type="ECO:0000313" key="2">
    <source>
        <dbReference type="EMBL" id="TNN35072.1"/>
    </source>
</evidence>
<comment type="caution">
    <text evidence="2">The sequence shown here is derived from an EMBL/GenBank/DDBJ whole genome shotgun (WGS) entry which is preliminary data.</text>
</comment>
<feature type="compositionally biased region" description="Basic residues" evidence="1">
    <location>
        <begin position="62"/>
        <end position="75"/>
    </location>
</feature>
<reference evidence="2 3" key="1">
    <citation type="submission" date="2019-03" db="EMBL/GenBank/DDBJ databases">
        <title>First draft genome of Liparis tanakae, snailfish: a comprehensive survey of snailfish specific genes.</title>
        <authorList>
            <person name="Kim W."/>
            <person name="Song I."/>
            <person name="Jeong J.-H."/>
            <person name="Kim D."/>
            <person name="Kim S."/>
            <person name="Ryu S."/>
            <person name="Song J.Y."/>
            <person name="Lee S.K."/>
        </authorList>
    </citation>
    <scope>NUCLEOTIDE SEQUENCE [LARGE SCALE GENOMIC DNA]</scope>
    <source>
        <tissue evidence="2">Muscle</tissue>
    </source>
</reference>
<keyword evidence="3" id="KW-1185">Reference proteome</keyword>
<proteinExistence type="predicted"/>
<feature type="region of interest" description="Disordered" evidence="1">
    <location>
        <begin position="23"/>
        <end position="84"/>
    </location>
</feature>
<dbReference type="AlphaFoldDB" id="A0A4Z2F3K4"/>
<gene>
    <name evidence="2" type="ORF">EYF80_054764</name>
</gene>
<dbReference type="Proteomes" id="UP000314294">
    <property type="component" value="Unassembled WGS sequence"/>
</dbReference>
<evidence type="ECO:0000313" key="3">
    <source>
        <dbReference type="Proteomes" id="UP000314294"/>
    </source>
</evidence>
<organism evidence="2 3">
    <name type="scientific">Liparis tanakae</name>
    <name type="common">Tanaka's snailfish</name>
    <dbReference type="NCBI Taxonomy" id="230148"/>
    <lineage>
        <taxon>Eukaryota</taxon>
        <taxon>Metazoa</taxon>
        <taxon>Chordata</taxon>
        <taxon>Craniata</taxon>
        <taxon>Vertebrata</taxon>
        <taxon>Euteleostomi</taxon>
        <taxon>Actinopterygii</taxon>
        <taxon>Neopterygii</taxon>
        <taxon>Teleostei</taxon>
        <taxon>Neoteleostei</taxon>
        <taxon>Acanthomorphata</taxon>
        <taxon>Eupercaria</taxon>
        <taxon>Perciformes</taxon>
        <taxon>Cottioidei</taxon>
        <taxon>Cottales</taxon>
        <taxon>Liparidae</taxon>
        <taxon>Liparis</taxon>
    </lineage>
</organism>
<accession>A0A4Z2F3K4</accession>
<sequence length="102" mass="11385">MVTAGDRLLVTAQSLDGISMTKEMREDYSRRHFNASSQERVTKRKTKREVEDTPEEGSRCLIKPKKSHDRSKGRPRLPLPAPTASCMSGFLPVGVLRNTGLS</sequence>
<name>A0A4Z2F3K4_9TELE</name>
<evidence type="ECO:0000256" key="1">
    <source>
        <dbReference type="SAM" id="MobiDB-lite"/>
    </source>
</evidence>